<evidence type="ECO:0000313" key="3">
    <source>
        <dbReference type="Proteomes" id="UP000541636"/>
    </source>
</evidence>
<comment type="caution">
    <text evidence="2">The sequence shown here is derived from an EMBL/GenBank/DDBJ whole genome shotgun (WGS) entry which is preliminary data.</text>
</comment>
<keyword evidence="3" id="KW-1185">Reference proteome</keyword>
<dbReference type="InterPro" id="IPR051044">
    <property type="entry name" value="MAG_DAG_Lipase"/>
</dbReference>
<organism evidence="2 3">
    <name type="scientific">Oleiagrimonas citrea</name>
    <dbReference type="NCBI Taxonomy" id="1665687"/>
    <lineage>
        <taxon>Bacteria</taxon>
        <taxon>Pseudomonadati</taxon>
        <taxon>Pseudomonadota</taxon>
        <taxon>Gammaproteobacteria</taxon>
        <taxon>Lysobacterales</taxon>
        <taxon>Rhodanobacteraceae</taxon>
        <taxon>Oleiagrimonas</taxon>
    </lineage>
</organism>
<dbReference type="Pfam" id="PF12146">
    <property type="entry name" value="Hydrolase_4"/>
    <property type="match status" value="1"/>
</dbReference>
<gene>
    <name evidence="2" type="ORF">HF690_10965</name>
</gene>
<protein>
    <submittedName>
        <fullName evidence="2">Alpha/beta hydrolase</fullName>
    </submittedName>
</protein>
<dbReference type="AlphaFoldDB" id="A0A846ZPI6"/>
<dbReference type="RefSeq" id="WP_168609463.1">
    <property type="nucleotide sequence ID" value="NZ_JAAZQD010000004.1"/>
</dbReference>
<dbReference type="InterPro" id="IPR029058">
    <property type="entry name" value="AB_hydrolase_fold"/>
</dbReference>
<dbReference type="GO" id="GO:0016787">
    <property type="term" value="F:hydrolase activity"/>
    <property type="evidence" value="ECO:0007669"/>
    <property type="project" value="UniProtKB-KW"/>
</dbReference>
<dbReference type="SUPFAM" id="SSF53474">
    <property type="entry name" value="alpha/beta-Hydrolases"/>
    <property type="match status" value="1"/>
</dbReference>
<dbReference type="InterPro" id="IPR022742">
    <property type="entry name" value="Hydrolase_4"/>
</dbReference>
<dbReference type="Proteomes" id="UP000541636">
    <property type="component" value="Unassembled WGS sequence"/>
</dbReference>
<evidence type="ECO:0000259" key="1">
    <source>
        <dbReference type="Pfam" id="PF12146"/>
    </source>
</evidence>
<dbReference type="Gene3D" id="3.40.50.1820">
    <property type="entry name" value="alpha/beta hydrolase"/>
    <property type="match status" value="1"/>
</dbReference>
<accession>A0A846ZPI6</accession>
<name>A0A846ZPI6_9GAMM</name>
<reference evidence="2 3" key="1">
    <citation type="journal article" date="2017" name="Int. J. Syst. Evol. Microbiol.">
        <title>Oleiagrimonas citrea sp. nov., a marine bacterium isolated from tidal flat sediment and emended description of the genus Oleiagrimonas Fang et al. 2015 and Oleiagrimonas soli.</title>
        <authorList>
            <person name="Yang S.H."/>
            <person name="Seo H.S."/>
            <person name="Seong C.N."/>
            <person name="Kwon K.K."/>
        </authorList>
    </citation>
    <scope>NUCLEOTIDE SEQUENCE [LARGE SCALE GENOMIC DNA]</scope>
    <source>
        <strain evidence="2 3">MEBiC09124</strain>
    </source>
</reference>
<evidence type="ECO:0000313" key="2">
    <source>
        <dbReference type="EMBL" id="NKZ39468.1"/>
    </source>
</evidence>
<sequence length="295" mass="32177">MNTALRADPLPGPQGQFDHVRMADGQLLFRRRWPDPSTQRGVLLVHGLGEHSGRYRHIAAWFSGRGWDVCSYDQRGHGQSPGPRGALRRSDDLLTDLAAMYAAYAIDFETPPLLFGHSMGGLVAAHAVLEGRVRPSAMVLSSPAFRSHESALMQRLAGVLASVMPNLPLRNGLKRQYLSHDAAVAPFYDDDPNCDNRITPRLADFIFRSGAYCIAQADDLSVPALLLAAGDDHLVDASGSCDFIAAGPPSRLDGRVLDGLYHEIFNEAEPARSRVFAQLGEWLDEQFASDDAGTE</sequence>
<dbReference type="EMBL" id="JAAZQD010000004">
    <property type="protein sequence ID" value="NKZ39468.1"/>
    <property type="molecule type" value="Genomic_DNA"/>
</dbReference>
<feature type="domain" description="Serine aminopeptidase S33" evidence="1">
    <location>
        <begin position="39"/>
        <end position="268"/>
    </location>
</feature>
<dbReference type="PANTHER" id="PTHR11614">
    <property type="entry name" value="PHOSPHOLIPASE-RELATED"/>
    <property type="match status" value="1"/>
</dbReference>
<keyword evidence="2" id="KW-0378">Hydrolase</keyword>
<proteinExistence type="predicted"/>